<organism evidence="3 4">
    <name type="scientific">Teladorsagia circumcincta</name>
    <name type="common">Brown stomach worm</name>
    <name type="synonym">Ostertagia circumcincta</name>
    <dbReference type="NCBI Taxonomy" id="45464"/>
    <lineage>
        <taxon>Eukaryota</taxon>
        <taxon>Metazoa</taxon>
        <taxon>Ecdysozoa</taxon>
        <taxon>Nematoda</taxon>
        <taxon>Chromadorea</taxon>
        <taxon>Rhabditida</taxon>
        <taxon>Rhabditina</taxon>
        <taxon>Rhabditomorpha</taxon>
        <taxon>Strongyloidea</taxon>
        <taxon>Trichostrongylidae</taxon>
        <taxon>Teladorsagia</taxon>
    </lineage>
</organism>
<evidence type="ECO:0000313" key="4">
    <source>
        <dbReference type="Proteomes" id="UP000230423"/>
    </source>
</evidence>
<dbReference type="OrthoDB" id="5851913at2759"/>
<dbReference type="GO" id="GO:0006508">
    <property type="term" value="P:proteolysis"/>
    <property type="evidence" value="ECO:0007669"/>
    <property type="project" value="InterPro"/>
</dbReference>
<dbReference type="GO" id="GO:0004190">
    <property type="term" value="F:aspartic-type endopeptidase activity"/>
    <property type="evidence" value="ECO:0007669"/>
    <property type="project" value="InterPro"/>
</dbReference>
<dbReference type="PROSITE" id="PS00141">
    <property type="entry name" value="ASP_PROTEASE"/>
    <property type="match status" value="1"/>
</dbReference>
<dbReference type="Pfam" id="PF13650">
    <property type="entry name" value="Asp_protease_2"/>
    <property type="match status" value="1"/>
</dbReference>
<dbReference type="AlphaFoldDB" id="A0A2G9UER9"/>
<dbReference type="EMBL" id="KZ346987">
    <property type="protein sequence ID" value="PIO68663.1"/>
    <property type="molecule type" value="Genomic_DNA"/>
</dbReference>
<evidence type="ECO:0000259" key="2">
    <source>
        <dbReference type="PROSITE" id="PS50175"/>
    </source>
</evidence>
<dbReference type="InterPro" id="IPR001995">
    <property type="entry name" value="Peptidase_A2_cat"/>
</dbReference>
<reference evidence="3 4" key="1">
    <citation type="submission" date="2015-09" db="EMBL/GenBank/DDBJ databases">
        <title>Draft genome of the parasitic nematode Teladorsagia circumcincta isolate WARC Sus (inbred).</title>
        <authorList>
            <person name="Mitreva M."/>
        </authorList>
    </citation>
    <scope>NUCLEOTIDE SEQUENCE [LARGE SCALE GENOMIC DNA]</scope>
    <source>
        <strain evidence="3 4">S</strain>
    </source>
</reference>
<dbReference type="InterPro" id="IPR021109">
    <property type="entry name" value="Peptidase_aspartic_dom_sf"/>
</dbReference>
<name>A0A2G9UER9_TELCI</name>
<keyword evidence="1" id="KW-0378">Hydrolase</keyword>
<accession>A0A2G9UER9</accession>
<feature type="domain" description="Peptidase A2" evidence="2">
    <location>
        <begin position="32"/>
        <end position="48"/>
    </location>
</feature>
<gene>
    <name evidence="3" type="ORF">TELCIR_09538</name>
</gene>
<proteinExistence type="predicted"/>
<protein>
    <recommendedName>
        <fullName evidence="2">Peptidase A2 domain-containing protein</fullName>
    </recommendedName>
</protein>
<dbReference type="Gene3D" id="2.40.70.10">
    <property type="entry name" value="Acid Proteases"/>
    <property type="match status" value="1"/>
</dbReference>
<dbReference type="PROSITE" id="PS50175">
    <property type="entry name" value="ASP_PROT_RETROV"/>
    <property type="match status" value="1"/>
</dbReference>
<dbReference type="InterPro" id="IPR001969">
    <property type="entry name" value="Aspartic_peptidase_AS"/>
</dbReference>
<keyword evidence="4" id="KW-1185">Reference proteome</keyword>
<sequence length="152" mass="17228">MKTTSIASKTKQCVLVGEAKVFNVNTQALETVHILLDTGADRSFISENLACHLQLKNTHTLRLSINTFGNQKSKEIECGVTDLQLFDHEEKSHWFQFTRQHITENLQGNELTPEDKLHIVENDIKLSVSQEFQEVRPEVSLGCCDAFSLIDK</sequence>
<dbReference type="Proteomes" id="UP000230423">
    <property type="component" value="Unassembled WGS sequence"/>
</dbReference>
<evidence type="ECO:0000256" key="1">
    <source>
        <dbReference type="ARBA" id="ARBA00022801"/>
    </source>
</evidence>
<evidence type="ECO:0000313" key="3">
    <source>
        <dbReference type="EMBL" id="PIO68663.1"/>
    </source>
</evidence>